<gene>
    <name evidence="2" type="ORF">CyHV2_ORF24</name>
</gene>
<dbReference type="KEGG" id="vg:14011427"/>
<feature type="compositionally biased region" description="Basic and acidic residues" evidence="1">
    <location>
        <begin position="563"/>
        <end position="574"/>
    </location>
</feature>
<evidence type="ECO:0000313" key="7">
    <source>
        <dbReference type="Proteomes" id="UP000142765"/>
    </source>
</evidence>
<evidence type="ECO:0000313" key="5">
    <source>
        <dbReference type="Proteomes" id="UP000101183"/>
    </source>
</evidence>
<feature type="region of interest" description="Disordered" evidence="1">
    <location>
        <begin position="555"/>
        <end position="585"/>
    </location>
</feature>
<evidence type="ECO:0000313" key="2">
    <source>
        <dbReference type="EMBL" id="AFJ20465.1"/>
    </source>
</evidence>
<organism evidence="2 5">
    <name type="scientific">Cyprinid herpesvirus 2</name>
    <name type="common">CyHV-2</name>
    <dbReference type="NCBI Taxonomy" id="317878"/>
    <lineage>
        <taxon>Viruses</taxon>
        <taxon>Duplodnaviria</taxon>
        <taxon>Heunggongvirae</taxon>
        <taxon>Peploviricota</taxon>
        <taxon>Herviviricetes</taxon>
        <taxon>Herpesvirales</taxon>
        <taxon>Alloherpesviridae</taxon>
        <taxon>Cyvirus</taxon>
        <taxon>Cyvirus cyprinidallo2</taxon>
    </lineage>
</organism>
<reference evidence="4 7" key="3">
    <citation type="submission" date="2015-08" db="EMBL/GenBank/DDBJ databases">
        <authorList>
            <person name="Babu N.S."/>
            <person name="Beckwith C.J."/>
            <person name="Beseler K.G."/>
            <person name="Brison A."/>
            <person name="Carone J.V."/>
            <person name="Caskin T.P."/>
            <person name="Diamond M."/>
            <person name="Durham M.E."/>
            <person name="Foxe J.M."/>
            <person name="Go M."/>
            <person name="Henderson B.A."/>
            <person name="Jones I.B."/>
            <person name="McGettigan J.A."/>
            <person name="Micheletti S.J."/>
            <person name="Nasrallah M.E."/>
            <person name="Ortiz D."/>
            <person name="Piller C.R."/>
            <person name="Privatt S.R."/>
            <person name="Schneider S.L."/>
            <person name="Sharp S."/>
            <person name="Smith T.C."/>
            <person name="Stanton J.D."/>
            <person name="Ullery H.E."/>
            <person name="Wilson R.J."/>
            <person name="Serrano M.G."/>
            <person name="Buck G."/>
            <person name="Lee V."/>
            <person name="Wang Y."/>
            <person name="Carvalho R."/>
            <person name="Voegtly L."/>
            <person name="Shi R."/>
            <person name="Duckworth R."/>
            <person name="Johnson A."/>
            <person name="Loviza R."/>
            <person name="Walstead R."/>
            <person name="Shah Z."/>
            <person name="Kiflezghi M."/>
            <person name="Wade K."/>
            <person name="Ball S.L."/>
            <person name="Bradley K.W."/>
            <person name="Asai D.J."/>
            <person name="Bowman C.A."/>
            <person name="Russell D.A."/>
            <person name="Pope W.H."/>
            <person name="Jacobs-Sera D."/>
            <person name="Hendrix R.W."/>
            <person name="Hatfull G.F."/>
        </authorList>
    </citation>
    <scope>NUCLEOTIDE SEQUENCE [LARGE SCALE GENOMIC DNA]</scope>
    <source>
        <strain evidence="4">SY</strain>
    </source>
</reference>
<dbReference type="EMBL" id="KM200722">
    <property type="protein sequence ID" value="AKC01974.1"/>
    <property type="molecule type" value="Genomic_DNA"/>
</dbReference>
<keyword evidence="5" id="KW-1185">Reference proteome</keyword>
<evidence type="ECO:0000313" key="6">
    <source>
        <dbReference type="Proteomes" id="UP000126788"/>
    </source>
</evidence>
<accession>K7PCM5</accession>
<sequence>MMTSDHYENLEKTYRAATGVLNDMVERDIAVLKNLKDITDQCAGGNLPRVRAQLLLKLTVALQRDHSSRWTDKLRGPTPESNAEFIKRLKNHSLDLDTLSCMNYYNPIYRAVPSQLHAAMHYARDTIAMERIKGIVDNGLDTVVEIDMRAARDRPTGGRVYSAKVILECPWATPELTGLRRLLYHVYQYLREDMTYEGLHNRVNADVVRIKMSNLVRHRLHLEIDVWVAPEAECYLRKIWDHSTYDKVTLAQEHISTFTAVSIKIDGVYRCSMPCEIDSDGTVVMYGTLAQGQCPVCNEIRDTKMLIHRSVHSEHDECIDCRPHLEFDPSLPCFKPTTGRLSAPMWYCLGDLTMLDFTTESLYEWFVSAMKLTHEQASKFDFNYLTSSDVLLSGYHTAAEFPHLHTRKLMLEFDAATRNVDKDVIEIVRKHAWARFDAELYHFPYYPAYRAQIRLRAACGTAAKYLHLYSTDLDKVEVVHDFTNKTAQLKIPEKVTGVVRTYTVSGCVPKFYELVNQMKLKYPRPYECDDGDLEKLLWTIEQWKLCGTTEASIADNSANANDNNKRGATDPDAGKKKKKRKTRRN</sequence>
<feature type="compositionally biased region" description="Basic residues" evidence="1">
    <location>
        <begin position="575"/>
        <end position="585"/>
    </location>
</feature>
<evidence type="ECO:0000256" key="1">
    <source>
        <dbReference type="SAM" id="MobiDB-lite"/>
    </source>
</evidence>
<dbReference type="Proteomes" id="UP000126788">
    <property type="component" value="Genome"/>
</dbReference>
<dbReference type="EMBL" id="JQ815364">
    <property type="protein sequence ID" value="AFJ20465.1"/>
    <property type="molecule type" value="Genomic_DNA"/>
</dbReference>
<dbReference type="Proteomes" id="UP000142765">
    <property type="component" value="Segment"/>
</dbReference>
<proteinExistence type="predicted"/>
<dbReference type="EMBL" id="KT387800">
    <property type="protein sequence ID" value="AMB21593.1"/>
    <property type="molecule type" value="Genomic_DNA"/>
</dbReference>
<dbReference type="RefSeq" id="YP_007003843.1">
    <property type="nucleotide sequence ID" value="NC_019495.1"/>
</dbReference>
<name>K7PCM5_CYHV2</name>
<protein>
    <submittedName>
        <fullName evidence="2 4">ORF24</fullName>
    </submittedName>
</protein>
<dbReference type="GeneID" id="14011427"/>
<reference evidence="3" key="2">
    <citation type="journal article" date="2015" name="Can. J. Microbiol.">
        <title>Characterization and Prevalence of A New Fatal Genotype CyHV-2 in Mainland China.</title>
        <authorList>
            <person name="Li L."/>
            <person name="Luo Y."/>
            <person name="Gao Z."/>
            <person name="Huang J."/>
            <person name="Zheng X."/>
            <person name="Nie H."/>
            <person name="Zhang J."/>
            <person name="Lin L."/>
            <person name="Yuan J."/>
        </authorList>
    </citation>
    <scope>NUCLEOTIDE SEQUENCE [LARGE SCALE GENOMIC DNA]</scope>
    <source>
        <strain evidence="3">SY-C1</strain>
    </source>
</reference>
<dbReference type="Proteomes" id="UP000101183">
    <property type="component" value="Segment"/>
</dbReference>
<evidence type="ECO:0000313" key="3">
    <source>
        <dbReference type="EMBL" id="AKC01974.1"/>
    </source>
</evidence>
<reference evidence="6" key="4">
    <citation type="journal article" date="2022" name="Can. J. Microbiol.">
        <title>Characterization and Prevalence of A New Fatal Genotype CyHV-2 in Mainland China.</title>
        <authorList>
            <person name="Li L."/>
            <person name="Luo Y."/>
            <person name="Gao Z."/>
            <person name="Huang J."/>
            <person name="Zheng X."/>
            <person name="Nie H."/>
            <person name="Zhang J."/>
            <person name="Lin L."/>
            <person name="Yuan J."/>
        </authorList>
    </citation>
    <scope>NUCLEOTIDE SEQUENCE [LARGE SCALE GENOMIC DNA]</scope>
</reference>
<evidence type="ECO:0000313" key="4">
    <source>
        <dbReference type="EMBL" id="AMB21593.1"/>
    </source>
</evidence>
<reference evidence="2 5" key="1">
    <citation type="journal article" date="2013" name="J. Virol.">
        <title>Comparative genomics of carp herpesviruses.</title>
        <authorList>
            <person name="Davison A.J."/>
            <person name="Kurobe T."/>
            <person name="Gatherer D."/>
            <person name="Cunningham C."/>
            <person name="Korf I."/>
            <person name="Fukuda H."/>
            <person name="Hedrick R.P."/>
            <person name="Waltzek T.B."/>
        </authorList>
    </citation>
    <scope>NUCLEOTIDE SEQUENCE [LARGE SCALE GENOMIC DNA]</scope>
    <source>
        <strain evidence="2">ST-J1</strain>
    </source>
</reference>